<sequence>MTSCLPSSLLSMMASVMAAVYLPWTCSLWWKEMDFSPLQGKLALTVLHEKHFLLIAQRNYREQSILSLCTDIQLSISKSFSSSMFLSVHLYSSSRFFVHGYQSFAWQFCTIEYRISD</sequence>
<evidence type="ECO:0000313" key="2">
    <source>
        <dbReference type="Proteomes" id="UP000825935"/>
    </source>
</evidence>
<dbReference type="Proteomes" id="UP000825935">
    <property type="component" value="Chromosome 14"/>
</dbReference>
<comment type="caution">
    <text evidence="1">The sequence shown here is derived from an EMBL/GenBank/DDBJ whole genome shotgun (WGS) entry which is preliminary data.</text>
</comment>
<dbReference type="EMBL" id="CM035419">
    <property type="protein sequence ID" value="KAH7414820.1"/>
    <property type="molecule type" value="Genomic_DNA"/>
</dbReference>
<name>A0A8T2T5R0_CERRI</name>
<evidence type="ECO:0000313" key="1">
    <source>
        <dbReference type="EMBL" id="KAH7414820.1"/>
    </source>
</evidence>
<organism evidence="1 2">
    <name type="scientific">Ceratopteris richardii</name>
    <name type="common">Triangle waterfern</name>
    <dbReference type="NCBI Taxonomy" id="49495"/>
    <lineage>
        <taxon>Eukaryota</taxon>
        <taxon>Viridiplantae</taxon>
        <taxon>Streptophyta</taxon>
        <taxon>Embryophyta</taxon>
        <taxon>Tracheophyta</taxon>
        <taxon>Polypodiopsida</taxon>
        <taxon>Polypodiidae</taxon>
        <taxon>Polypodiales</taxon>
        <taxon>Pteridineae</taxon>
        <taxon>Pteridaceae</taxon>
        <taxon>Parkerioideae</taxon>
        <taxon>Ceratopteris</taxon>
    </lineage>
</organism>
<protein>
    <submittedName>
        <fullName evidence="1">Uncharacterized protein</fullName>
    </submittedName>
</protein>
<keyword evidence="2" id="KW-1185">Reference proteome</keyword>
<dbReference type="AlphaFoldDB" id="A0A8T2T5R0"/>
<reference evidence="1" key="1">
    <citation type="submission" date="2021-08" db="EMBL/GenBank/DDBJ databases">
        <title>WGS assembly of Ceratopteris richardii.</title>
        <authorList>
            <person name="Marchant D.B."/>
            <person name="Chen G."/>
            <person name="Jenkins J."/>
            <person name="Shu S."/>
            <person name="Leebens-Mack J."/>
            <person name="Grimwood J."/>
            <person name="Schmutz J."/>
            <person name="Soltis P."/>
            <person name="Soltis D."/>
            <person name="Chen Z.-H."/>
        </authorList>
    </citation>
    <scope>NUCLEOTIDE SEQUENCE</scope>
    <source>
        <strain evidence="1">Whitten #5841</strain>
        <tissue evidence="1">Leaf</tissue>
    </source>
</reference>
<proteinExistence type="predicted"/>
<gene>
    <name evidence="1" type="ORF">KP509_14G012800</name>
</gene>
<accession>A0A8T2T5R0</accession>